<keyword evidence="1" id="KW-1133">Transmembrane helix</keyword>
<dbReference type="STRING" id="515897.SAMN05421849_2415"/>
<dbReference type="Pfam" id="PF18920">
    <property type="entry name" value="DUF5671"/>
    <property type="match status" value="1"/>
</dbReference>
<feature type="transmembrane region" description="Helical" evidence="1">
    <location>
        <begin position="66"/>
        <end position="89"/>
    </location>
</feature>
<dbReference type="Proteomes" id="UP000192455">
    <property type="component" value="Unassembled WGS sequence"/>
</dbReference>
<evidence type="ECO:0000313" key="3">
    <source>
        <dbReference type="EMBL" id="SIT86780.1"/>
    </source>
</evidence>
<dbReference type="EMBL" id="FTPS01000002">
    <property type="protein sequence ID" value="SIT86780.1"/>
    <property type="molecule type" value="Genomic_DNA"/>
</dbReference>
<dbReference type="RefSeq" id="WP_076650286.1">
    <property type="nucleotide sequence ID" value="NZ_FTPS01000002.1"/>
</dbReference>
<dbReference type="InterPro" id="IPR043728">
    <property type="entry name" value="DUF5671"/>
</dbReference>
<sequence>MSRHSDLHQFTRTALADGHPAEDIAAALAATGWSAGEIRDALGAWDIRPGLPPVPRRERTALTAGLALVEGLQLVALGMVVGHLVQLLLTLTDIFLPAAQPLSDWQLTSMRWPVAAIIVFLPLWLWSGWRTRPAPEQRRPALSVWIGHLTVFFAALTLLGDALAIIYRFLAGDMTAAFVVKAAAVALVAALVILAMQERRHD</sequence>
<feature type="domain" description="DUF5671" evidence="2">
    <location>
        <begin position="72"/>
        <end position="195"/>
    </location>
</feature>
<evidence type="ECO:0000256" key="1">
    <source>
        <dbReference type="SAM" id="Phobius"/>
    </source>
</evidence>
<gene>
    <name evidence="3" type="ORF">SAMN05421849_2415</name>
</gene>
<name>A0A1R3X929_9RHOB</name>
<evidence type="ECO:0000313" key="4">
    <source>
        <dbReference type="Proteomes" id="UP000192455"/>
    </source>
</evidence>
<keyword evidence="1" id="KW-0812">Transmembrane</keyword>
<protein>
    <recommendedName>
        <fullName evidence="2">DUF5671 domain-containing protein</fullName>
    </recommendedName>
</protein>
<organism evidence="3 4">
    <name type="scientific">Pontibaca methylaminivorans</name>
    <dbReference type="NCBI Taxonomy" id="515897"/>
    <lineage>
        <taxon>Bacteria</taxon>
        <taxon>Pseudomonadati</taxon>
        <taxon>Pseudomonadota</taxon>
        <taxon>Alphaproteobacteria</taxon>
        <taxon>Rhodobacterales</taxon>
        <taxon>Roseobacteraceae</taxon>
        <taxon>Pontibaca</taxon>
    </lineage>
</organism>
<feature type="transmembrane region" description="Helical" evidence="1">
    <location>
        <begin position="109"/>
        <end position="129"/>
    </location>
</feature>
<feature type="transmembrane region" description="Helical" evidence="1">
    <location>
        <begin position="176"/>
        <end position="196"/>
    </location>
</feature>
<dbReference type="OrthoDB" id="529444at2"/>
<proteinExistence type="predicted"/>
<evidence type="ECO:0000259" key="2">
    <source>
        <dbReference type="Pfam" id="PF18920"/>
    </source>
</evidence>
<dbReference type="AlphaFoldDB" id="A0A1R3X929"/>
<feature type="transmembrane region" description="Helical" evidence="1">
    <location>
        <begin position="141"/>
        <end position="170"/>
    </location>
</feature>
<keyword evidence="1" id="KW-0472">Membrane</keyword>
<reference evidence="3 4" key="1">
    <citation type="submission" date="2017-01" db="EMBL/GenBank/DDBJ databases">
        <authorList>
            <person name="Mah S.A."/>
            <person name="Swanson W.J."/>
            <person name="Moy G.W."/>
            <person name="Vacquier V.D."/>
        </authorList>
    </citation>
    <scope>NUCLEOTIDE SEQUENCE [LARGE SCALE GENOMIC DNA]</scope>
    <source>
        <strain evidence="3 4">DSM 21219</strain>
    </source>
</reference>
<keyword evidence="4" id="KW-1185">Reference proteome</keyword>
<accession>A0A1R3X929</accession>